<gene>
    <name evidence="1" type="ORF">HMPREF0724_12186</name>
</gene>
<sequence length="311" mass="34870">MRDVVGITILGCDESVWPVAGRYAGTEGVIISEEGIDGILDAPVKVIDDSTPMQVGGTLRGVDYEVRDIVLRFYAFEDEARGLIAGGHLESRLRKAFCHEPDRWNPDFRPTRIKVVTRLSGVRTIEVWLNEAPNVDLTVDPLNDEMFIVAYQLRAYQPMWRSRPDMTFFESTGTSGTGTIEVWNPTDRPLLQRWELTRGTWILPDPTWSGKPNHRAPGGAMPTRTVTLPQITAADGGVTIQMDRSKQHARSATGTPYEARMQGNWLRHVIPPYTPRQELPISVAGAPVATGARAELHMDRLWSRAWGLEWQ</sequence>
<dbReference type="HOGENOM" id="CLU_078781_0_0_11"/>
<evidence type="ECO:0008006" key="3">
    <source>
        <dbReference type="Google" id="ProtNLM"/>
    </source>
</evidence>
<dbReference type="EMBL" id="ADNW02000010">
    <property type="protein sequence ID" value="EGD23978.1"/>
    <property type="molecule type" value="Genomic_DNA"/>
</dbReference>
<reference evidence="1" key="1">
    <citation type="submission" date="2011-01" db="EMBL/GenBank/DDBJ databases">
        <authorList>
            <person name="Muzny D."/>
            <person name="Qin X."/>
            <person name="Buhay C."/>
            <person name="Dugan-Rocha S."/>
            <person name="Ding Y."/>
            <person name="Chen G."/>
            <person name="Hawes A."/>
            <person name="Holder M."/>
            <person name="Jhangiani S."/>
            <person name="Johnson A."/>
            <person name="Khan Z."/>
            <person name="Li Z."/>
            <person name="Liu W."/>
            <person name="Liu X."/>
            <person name="Perez L."/>
            <person name="Shen H."/>
            <person name="Wang Q."/>
            <person name="Watt J."/>
            <person name="Xi L."/>
            <person name="Xin Y."/>
            <person name="Zhou J."/>
            <person name="Deng J."/>
            <person name="Jiang H."/>
            <person name="Liu Y."/>
            <person name="Qu J."/>
            <person name="Song X.-Z."/>
            <person name="Zhang L."/>
            <person name="Villasana D."/>
            <person name="Johnson A."/>
            <person name="Liu J."/>
            <person name="Liyanage D."/>
            <person name="Lorensuhewa L."/>
            <person name="Robinson T."/>
            <person name="Song A."/>
            <person name="Song B.-B."/>
            <person name="Dinh H."/>
            <person name="Thornton R."/>
            <person name="Coyle M."/>
            <person name="Francisco L."/>
            <person name="Jackson L."/>
            <person name="Javaid M."/>
            <person name="Korchina V."/>
            <person name="Kovar C."/>
            <person name="Mata R."/>
            <person name="Mathew T."/>
            <person name="Ngo R."/>
            <person name="Nguyen L."/>
            <person name="Nguyen N."/>
            <person name="Okwuonu G."/>
            <person name="Ongeri F."/>
            <person name="Pham C."/>
            <person name="Simmons D."/>
            <person name="Wilczek-Boney K."/>
            <person name="Hale W."/>
            <person name="Jakkamsetti A."/>
            <person name="Pham P."/>
            <person name="Ruth R."/>
            <person name="San Lucas F."/>
            <person name="Warren J."/>
            <person name="Zhang J."/>
            <person name="Zhao Z."/>
            <person name="Zhou C."/>
            <person name="Zhu D."/>
            <person name="Lee S."/>
            <person name="Bess C."/>
            <person name="Blankenburg K."/>
            <person name="Forbes L."/>
            <person name="Fu Q."/>
            <person name="Gubbala S."/>
            <person name="Hirani K."/>
            <person name="Jayaseelan J.C."/>
            <person name="Lara F."/>
            <person name="Munidasa M."/>
            <person name="Palculict T."/>
            <person name="Patil S."/>
            <person name="Pu L.-L."/>
            <person name="Saada N."/>
            <person name="Tang L."/>
            <person name="Weissenberger G."/>
            <person name="Zhu Y."/>
            <person name="Hemphill L."/>
            <person name="Shang Y."/>
            <person name="Youmans B."/>
            <person name="Ayvaz T."/>
            <person name="Ross M."/>
            <person name="Santibanez J."/>
            <person name="Aqrawi P."/>
            <person name="Gross S."/>
            <person name="Joshi V."/>
            <person name="Fowler G."/>
            <person name="Nazareth L."/>
            <person name="Reid J."/>
            <person name="Worley K."/>
            <person name="Petrosino J."/>
            <person name="Highlander S."/>
            <person name="Gibbs R."/>
        </authorList>
    </citation>
    <scope>NUCLEOTIDE SEQUENCE [LARGE SCALE GENOMIC DNA]</scope>
    <source>
        <strain evidence="1">ATCC 33707</strain>
    </source>
</reference>
<dbReference type="AlphaFoldDB" id="E9T0M7"/>
<organism evidence="1 2">
    <name type="scientific">Prescottella equi ATCC 33707</name>
    <dbReference type="NCBI Taxonomy" id="525370"/>
    <lineage>
        <taxon>Bacteria</taxon>
        <taxon>Bacillati</taxon>
        <taxon>Actinomycetota</taxon>
        <taxon>Actinomycetes</taxon>
        <taxon>Mycobacteriales</taxon>
        <taxon>Nocardiaceae</taxon>
        <taxon>Prescottella</taxon>
    </lineage>
</organism>
<keyword evidence="2" id="KW-1185">Reference proteome</keyword>
<evidence type="ECO:0000313" key="2">
    <source>
        <dbReference type="Proteomes" id="UP000004245"/>
    </source>
</evidence>
<accession>E9T0M7</accession>
<dbReference type="OrthoDB" id="4407402at2"/>
<evidence type="ECO:0000313" key="1">
    <source>
        <dbReference type="EMBL" id="EGD23978.1"/>
    </source>
</evidence>
<name>E9T0M7_RHOHA</name>
<dbReference type="RefSeq" id="WP_005515297.1">
    <property type="nucleotide sequence ID" value="NZ_CM001149.1"/>
</dbReference>
<comment type="caution">
    <text evidence="1">The sequence shown here is derived from an EMBL/GenBank/DDBJ whole genome shotgun (WGS) entry which is preliminary data.</text>
</comment>
<protein>
    <recommendedName>
        <fullName evidence="3">Minor tail protein</fullName>
    </recommendedName>
</protein>
<dbReference type="Proteomes" id="UP000004245">
    <property type="component" value="Unassembled WGS sequence"/>
</dbReference>
<proteinExistence type="predicted"/>